<evidence type="ECO:0008006" key="3">
    <source>
        <dbReference type="Google" id="ProtNLM"/>
    </source>
</evidence>
<dbReference type="Gene3D" id="2.60.40.2340">
    <property type="match status" value="1"/>
</dbReference>
<evidence type="ECO:0000313" key="1">
    <source>
        <dbReference type="EMBL" id="SEA53231.1"/>
    </source>
</evidence>
<gene>
    <name evidence="1" type="ORF">SAMN05216462_1681</name>
</gene>
<name>A0A1H4BYH4_XYLRU</name>
<protein>
    <recommendedName>
        <fullName evidence="3">Lipoprotein</fullName>
    </recommendedName>
</protein>
<dbReference type="PROSITE" id="PS51257">
    <property type="entry name" value="PROKAR_LIPOPROTEIN"/>
    <property type="match status" value="1"/>
</dbReference>
<evidence type="ECO:0000313" key="2">
    <source>
        <dbReference type="Proteomes" id="UP000182257"/>
    </source>
</evidence>
<reference evidence="1 2" key="1">
    <citation type="submission" date="2016-10" db="EMBL/GenBank/DDBJ databases">
        <authorList>
            <person name="de Groot N.N."/>
        </authorList>
    </citation>
    <scope>NUCLEOTIDE SEQUENCE [LARGE SCALE GENOMIC DNA]</scope>
    <source>
        <strain evidence="1 2">D31d</strain>
    </source>
</reference>
<accession>A0A1H4BYH4</accession>
<dbReference type="EMBL" id="FNRF01000003">
    <property type="protein sequence ID" value="SEA53231.1"/>
    <property type="molecule type" value="Genomic_DNA"/>
</dbReference>
<dbReference type="RefSeq" id="WP_074761056.1">
    <property type="nucleotide sequence ID" value="NZ_FNRF01000003.1"/>
</dbReference>
<organism evidence="1 2">
    <name type="scientific">Xylanibacter ruminicola</name>
    <name type="common">Prevotella ruminicola</name>
    <dbReference type="NCBI Taxonomy" id="839"/>
    <lineage>
        <taxon>Bacteria</taxon>
        <taxon>Pseudomonadati</taxon>
        <taxon>Bacteroidota</taxon>
        <taxon>Bacteroidia</taxon>
        <taxon>Bacteroidales</taxon>
        <taxon>Prevotellaceae</taxon>
        <taxon>Xylanibacter</taxon>
    </lineage>
</organism>
<sequence length="319" mass="34975">MKYIRKYVFLLVGVLLLQSCVKDMQDDINNGGWNHERSVIEIEFENQIGVAMIENTDATTGNIDLAINVGAQSNMSSVKLTAIQVSYQAQSSVKVGDALDFSNGKASFTVTSTLGETRTYTINVSEFTETLTGTYQVNALTIFGGTGPEYGGGAIMQLADKPWCWSDTYGPEVECDNTLTFTMTGVTPDGSTTGTCINHAGADGKYADFIFNGSMNKEESGVDIDLKKFYRQIPEGESTWIRNYSDGTVSFIDKDGKTTIGKFVDAGTVDVGYDKSFTVSNQAFQFSLNGTDDWTNIYSDYDKFAKKPRILWVSVTKVN</sequence>
<dbReference type="OrthoDB" id="646864at2"/>
<dbReference type="Proteomes" id="UP000182257">
    <property type="component" value="Unassembled WGS sequence"/>
</dbReference>
<proteinExistence type="predicted"/>
<dbReference type="AlphaFoldDB" id="A0A1H4BYH4"/>